<protein>
    <submittedName>
        <fullName evidence="12">18250_t:CDS:1</fullName>
    </submittedName>
</protein>
<dbReference type="OrthoDB" id="1742084at2759"/>
<dbReference type="SMART" id="SM00297">
    <property type="entry name" value="BROMO"/>
    <property type="match status" value="1"/>
</dbReference>
<dbReference type="CDD" id="cd04717">
    <property type="entry name" value="BAH_polybromo"/>
    <property type="match status" value="1"/>
</dbReference>
<feature type="region of interest" description="Disordered" evidence="9">
    <location>
        <begin position="1"/>
        <end position="50"/>
    </location>
</feature>
<keyword evidence="4" id="KW-0805">Transcription regulation</keyword>
<accession>A0A9N8Z5V1</accession>
<evidence type="ECO:0000256" key="1">
    <source>
        <dbReference type="ARBA" id="ARBA00004123"/>
    </source>
</evidence>
<dbReference type="PROSITE" id="PS50014">
    <property type="entry name" value="BROMODOMAIN_2"/>
    <property type="match status" value="1"/>
</dbReference>
<feature type="domain" description="Bromo" evidence="10">
    <location>
        <begin position="71"/>
        <end position="141"/>
    </location>
</feature>
<feature type="compositionally biased region" description="Polar residues" evidence="9">
    <location>
        <begin position="1"/>
        <end position="11"/>
    </location>
</feature>
<name>A0A9N8Z5V1_9GLOM</name>
<feature type="region of interest" description="Disordered" evidence="9">
    <location>
        <begin position="332"/>
        <end position="428"/>
    </location>
</feature>
<dbReference type="PANTHER" id="PTHR16062:SF21">
    <property type="entry name" value="CHROMATIN STRUCTURE-REMODELING COMPLEX SUBUNIT RSC1-RELATED"/>
    <property type="match status" value="1"/>
</dbReference>
<dbReference type="Pfam" id="PF01426">
    <property type="entry name" value="BAH"/>
    <property type="match status" value="1"/>
</dbReference>
<dbReference type="InterPro" id="IPR001025">
    <property type="entry name" value="BAH_dom"/>
</dbReference>
<evidence type="ECO:0000256" key="3">
    <source>
        <dbReference type="ARBA" id="ARBA00022853"/>
    </source>
</evidence>
<keyword evidence="2" id="KW-0677">Repeat</keyword>
<dbReference type="PROSITE" id="PS00633">
    <property type="entry name" value="BROMODOMAIN_1"/>
    <property type="match status" value="1"/>
</dbReference>
<dbReference type="InterPro" id="IPR043151">
    <property type="entry name" value="BAH_sf"/>
</dbReference>
<dbReference type="InterPro" id="IPR018359">
    <property type="entry name" value="Bromodomain_CS"/>
</dbReference>
<evidence type="ECO:0000256" key="8">
    <source>
        <dbReference type="PROSITE-ProRule" id="PRU00035"/>
    </source>
</evidence>
<feature type="domain" description="BAH" evidence="11">
    <location>
        <begin position="180"/>
        <end position="297"/>
    </location>
</feature>
<dbReference type="InterPro" id="IPR037382">
    <property type="entry name" value="Rsc/polybromo"/>
</dbReference>
<dbReference type="SMART" id="SM00439">
    <property type="entry name" value="BAH"/>
    <property type="match status" value="1"/>
</dbReference>
<dbReference type="Pfam" id="PF00439">
    <property type="entry name" value="Bromodomain"/>
    <property type="match status" value="1"/>
</dbReference>
<sequence>MVRVTRSQYAKETQVLPVASNAQENEPGPSPVVGRPRGRSAKAEKSKVNEQASTDRYLDVWNTIKKHKDKRGRRIARLFTSLPDRKRYPDYYEEIKRPISLEIIKKKIERNDYQDEGELKADLELMFENAKRYNVEGSQIYNDAVELQILSRQMLGNPDDVFKVEVATPSFMNEIEHKGEIYRIGEYVHIVNERNPSKPNVGLIFNIWKEQNKGFVKICWYYRAEQTKHQASKKFYKDEVFKTNTFQDHPIEDIIEKCYVLPIKDYVSGRPKNSEGKMIYVCESRYTEHGNTFSKIRNWLGCLPRDSPVIKIELDRFESPLVLKKIGSPLTAAAQANEEDEYESRHSTMSDVEPEEPEMDSAQTSEAESSYSSPTGKRSHNKTASNRLSSIRTRSSRRQQPSYNSNNPADTVATASPRTQHPHHYSPYPAIHPSYQMANMNPMMYGGFQDSGIPPHYGYSYPIPYQHPQSHMMMSPQYSHPQNYPVMTPPPPPVQPHMNQMPMHPDDSLSNPIRQQTPGISKEKNPSIELPLKTAEHFVRDENGKVLWFVTPPIDVTPLPQPMHSIEYLHRYDEIQARNKLRMQEISGCENQKKNGAKNQDALKLNSVQESELIDTVKEISNGWKGDAIALKARLEDRS</sequence>
<evidence type="ECO:0000256" key="6">
    <source>
        <dbReference type="ARBA" id="ARBA00023163"/>
    </source>
</evidence>
<dbReference type="SUPFAM" id="SSF47370">
    <property type="entry name" value="Bromodomain"/>
    <property type="match status" value="1"/>
</dbReference>
<dbReference type="GO" id="GO:0016586">
    <property type="term" value="C:RSC-type complex"/>
    <property type="evidence" value="ECO:0007669"/>
    <property type="project" value="InterPro"/>
</dbReference>
<dbReference type="EMBL" id="CAJVPV010000651">
    <property type="protein sequence ID" value="CAG8467825.1"/>
    <property type="molecule type" value="Genomic_DNA"/>
</dbReference>
<evidence type="ECO:0000256" key="2">
    <source>
        <dbReference type="ARBA" id="ARBA00022737"/>
    </source>
</evidence>
<dbReference type="Proteomes" id="UP000789342">
    <property type="component" value="Unassembled WGS sequence"/>
</dbReference>
<feature type="compositionally biased region" description="Polar residues" evidence="9">
    <location>
        <begin position="361"/>
        <end position="376"/>
    </location>
</feature>
<evidence type="ECO:0000259" key="11">
    <source>
        <dbReference type="PROSITE" id="PS51038"/>
    </source>
</evidence>
<dbReference type="GO" id="GO:0006368">
    <property type="term" value="P:transcription elongation by RNA polymerase II"/>
    <property type="evidence" value="ECO:0007669"/>
    <property type="project" value="TreeGrafter"/>
</dbReference>
<dbReference type="Gene3D" id="2.30.30.490">
    <property type="match status" value="1"/>
</dbReference>
<keyword evidence="5 8" id="KW-0103">Bromodomain</keyword>
<dbReference type="AlphaFoldDB" id="A0A9N8Z5V1"/>
<evidence type="ECO:0000313" key="13">
    <source>
        <dbReference type="Proteomes" id="UP000789342"/>
    </source>
</evidence>
<keyword evidence="6" id="KW-0804">Transcription</keyword>
<evidence type="ECO:0000313" key="12">
    <source>
        <dbReference type="EMBL" id="CAG8467825.1"/>
    </source>
</evidence>
<organism evidence="12 13">
    <name type="scientific">Acaulospora morrowiae</name>
    <dbReference type="NCBI Taxonomy" id="94023"/>
    <lineage>
        <taxon>Eukaryota</taxon>
        <taxon>Fungi</taxon>
        <taxon>Fungi incertae sedis</taxon>
        <taxon>Mucoromycota</taxon>
        <taxon>Glomeromycotina</taxon>
        <taxon>Glomeromycetes</taxon>
        <taxon>Diversisporales</taxon>
        <taxon>Acaulosporaceae</taxon>
        <taxon>Acaulospora</taxon>
    </lineage>
</organism>
<dbReference type="GO" id="GO:0003682">
    <property type="term" value="F:chromatin binding"/>
    <property type="evidence" value="ECO:0007669"/>
    <property type="project" value="InterPro"/>
</dbReference>
<dbReference type="InterPro" id="IPR001487">
    <property type="entry name" value="Bromodomain"/>
</dbReference>
<dbReference type="InterPro" id="IPR036427">
    <property type="entry name" value="Bromodomain-like_sf"/>
</dbReference>
<feature type="compositionally biased region" description="Polar residues" evidence="9">
    <location>
        <begin position="399"/>
        <end position="419"/>
    </location>
</feature>
<gene>
    <name evidence="12" type="ORF">AMORRO_LOCUS1714</name>
</gene>
<dbReference type="GO" id="GO:0006338">
    <property type="term" value="P:chromatin remodeling"/>
    <property type="evidence" value="ECO:0007669"/>
    <property type="project" value="InterPro"/>
</dbReference>
<proteinExistence type="predicted"/>
<evidence type="ECO:0000256" key="7">
    <source>
        <dbReference type="ARBA" id="ARBA00023242"/>
    </source>
</evidence>
<evidence type="ECO:0000256" key="9">
    <source>
        <dbReference type="SAM" id="MobiDB-lite"/>
    </source>
</evidence>
<keyword evidence="3" id="KW-0156">Chromatin regulator</keyword>
<keyword evidence="7" id="KW-0539">Nucleus</keyword>
<comment type="caution">
    <text evidence="12">The sequence shown here is derived from an EMBL/GenBank/DDBJ whole genome shotgun (WGS) entry which is preliminary data.</text>
</comment>
<reference evidence="12" key="1">
    <citation type="submission" date="2021-06" db="EMBL/GenBank/DDBJ databases">
        <authorList>
            <person name="Kallberg Y."/>
            <person name="Tangrot J."/>
            <person name="Rosling A."/>
        </authorList>
    </citation>
    <scope>NUCLEOTIDE SEQUENCE</scope>
    <source>
        <strain evidence="12">CL551</strain>
    </source>
</reference>
<evidence type="ECO:0000259" key="10">
    <source>
        <dbReference type="PROSITE" id="PS50014"/>
    </source>
</evidence>
<comment type="subcellular location">
    <subcellularLocation>
        <location evidence="1">Nucleus</location>
    </subcellularLocation>
</comment>
<dbReference type="PRINTS" id="PR00503">
    <property type="entry name" value="BROMODOMAIN"/>
</dbReference>
<evidence type="ECO:0000256" key="5">
    <source>
        <dbReference type="ARBA" id="ARBA00023117"/>
    </source>
</evidence>
<keyword evidence="13" id="KW-1185">Reference proteome</keyword>
<evidence type="ECO:0000256" key="4">
    <source>
        <dbReference type="ARBA" id="ARBA00023015"/>
    </source>
</evidence>
<dbReference type="PANTHER" id="PTHR16062">
    <property type="entry name" value="SWI/SNF-RELATED"/>
    <property type="match status" value="1"/>
</dbReference>
<dbReference type="Gene3D" id="1.20.920.10">
    <property type="entry name" value="Bromodomain-like"/>
    <property type="match status" value="1"/>
</dbReference>
<dbReference type="PROSITE" id="PS51038">
    <property type="entry name" value="BAH"/>
    <property type="match status" value="1"/>
</dbReference>